<evidence type="ECO:0000313" key="12">
    <source>
        <dbReference type="EMBL" id="SGY84046.1"/>
    </source>
</evidence>
<dbReference type="OrthoDB" id="5772359at2"/>
<dbReference type="Gene3D" id="3.30.160.880">
    <property type="entry name" value="Cell division protein ZapA protomer, N-terminal domain"/>
    <property type="match status" value="1"/>
</dbReference>
<evidence type="ECO:0000256" key="4">
    <source>
        <dbReference type="ARBA" id="ARBA00022490"/>
    </source>
</evidence>
<evidence type="ECO:0000256" key="8">
    <source>
        <dbReference type="ARBA" id="ARBA00023306"/>
    </source>
</evidence>
<evidence type="ECO:0000313" key="14">
    <source>
        <dbReference type="Proteomes" id="UP000182660"/>
    </source>
</evidence>
<dbReference type="HOGENOM" id="CLU_116623_3_0_6"/>
<evidence type="ECO:0000256" key="5">
    <source>
        <dbReference type="ARBA" id="ARBA00022618"/>
    </source>
</evidence>
<dbReference type="EMBL" id="FPLD01000014">
    <property type="protein sequence ID" value="SGY85694.1"/>
    <property type="molecule type" value="Genomic_DNA"/>
</dbReference>
<dbReference type="InterPro" id="IPR007838">
    <property type="entry name" value="Cell_div_ZapA-like"/>
</dbReference>
<evidence type="ECO:0000256" key="11">
    <source>
        <dbReference type="ARBA" id="ARBA00033158"/>
    </source>
</evidence>
<dbReference type="PANTHER" id="PTHR34981:SF1">
    <property type="entry name" value="CELL DIVISION PROTEIN ZAPA"/>
    <property type="match status" value="1"/>
</dbReference>
<dbReference type="AlphaFoldDB" id="A0A090K531"/>
<accession>A0A090K531</accession>
<sequence>MSITAVDIAILGRHFKVGSPSEEVDELHKTAAVLNNKLEEIQAKTNIKNLEHLAVMAALNFCHELRQERLKTTEYTNTVDDRIQLLQDTIERALIDNNVDDTPSAV</sequence>
<keyword evidence="7" id="KW-0717">Septation</keyword>
<dbReference type="SUPFAM" id="SSF102829">
    <property type="entry name" value="Cell division protein ZapA-like"/>
    <property type="match status" value="1"/>
</dbReference>
<reference evidence="13 15" key="1">
    <citation type="submission" date="2016-11" db="EMBL/GenBank/DDBJ databases">
        <authorList>
            <person name="Jaros S."/>
            <person name="Januszkiewicz K."/>
            <person name="Wedrychowicz H."/>
        </authorList>
    </citation>
    <scope>NUCLEOTIDE SEQUENCE [LARGE SCALE GENOMIC DNA]</scope>
    <source>
        <strain evidence="13">NVI 5450</strain>
    </source>
</reference>
<reference evidence="12 14" key="2">
    <citation type="submission" date="2016-11" db="EMBL/GenBank/DDBJ databases">
        <authorList>
            <person name="Klemetsen T."/>
        </authorList>
    </citation>
    <scope>NUCLEOTIDE SEQUENCE [LARGE SCALE GENOMIC DNA]</scope>
    <source>
        <strain evidence="12">MT 2528</strain>
    </source>
</reference>
<dbReference type="Proteomes" id="UP000182660">
    <property type="component" value="Unassembled WGS sequence"/>
</dbReference>
<evidence type="ECO:0000256" key="2">
    <source>
        <dbReference type="ARBA" id="ARBA00010074"/>
    </source>
</evidence>
<keyword evidence="4" id="KW-0963">Cytoplasm</keyword>
<dbReference type="EMBL" id="FPLJ01000017">
    <property type="protein sequence ID" value="SGY84046.1"/>
    <property type="molecule type" value="Genomic_DNA"/>
</dbReference>
<comment type="subunit">
    <text evidence="10">Homodimer. Interacts with FtsZ.</text>
</comment>
<evidence type="ECO:0000256" key="6">
    <source>
        <dbReference type="ARBA" id="ARBA00023054"/>
    </source>
</evidence>
<evidence type="ECO:0000313" key="13">
    <source>
        <dbReference type="EMBL" id="SGY85694.1"/>
    </source>
</evidence>
<proteinExistence type="inferred from homology"/>
<dbReference type="PATRIC" id="fig|80854.5.peg.881"/>
<evidence type="ECO:0000256" key="7">
    <source>
        <dbReference type="ARBA" id="ARBA00023210"/>
    </source>
</evidence>
<dbReference type="Pfam" id="PF05164">
    <property type="entry name" value="ZapA"/>
    <property type="match status" value="1"/>
</dbReference>
<dbReference type="GO" id="GO:0030428">
    <property type="term" value="C:cell septum"/>
    <property type="evidence" value="ECO:0007669"/>
    <property type="project" value="TreeGrafter"/>
</dbReference>
<evidence type="ECO:0000313" key="15">
    <source>
        <dbReference type="Proteomes" id="UP000183794"/>
    </source>
</evidence>
<dbReference type="PANTHER" id="PTHR34981">
    <property type="entry name" value="CELL DIVISION PROTEIN ZAPA"/>
    <property type="match status" value="1"/>
</dbReference>
<dbReference type="InterPro" id="IPR042233">
    <property type="entry name" value="Cell_div_ZapA_N"/>
</dbReference>
<dbReference type="InterPro" id="IPR036192">
    <property type="entry name" value="Cell_div_ZapA-like_sf"/>
</dbReference>
<dbReference type="Gene3D" id="1.20.5.50">
    <property type="match status" value="1"/>
</dbReference>
<comment type="similarity">
    <text evidence="2">Belongs to the ZapA family. Type 1 subfamily.</text>
</comment>
<dbReference type="GO" id="GO:0000921">
    <property type="term" value="P:septin ring assembly"/>
    <property type="evidence" value="ECO:0007669"/>
    <property type="project" value="TreeGrafter"/>
</dbReference>
<evidence type="ECO:0000256" key="3">
    <source>
        <dbReference type="ARBA" id="ARBA00015195"/>
    </source>
</evidence>
<comment type="function">
    <text evidence="9">Activator of cell division through the inhibition of FtsZ GTPase activity, therefore promoting FtsZ assembly into bundles of protofilaments necessary for the formation of the division Z ring. It is recruited early at mid-cell but it is not essential for cell division.</text>
</comment>
<organism evidence="13 15">
    <name type="scientific">Moritella viscosa</name>
    <dbReference type="NCBI Taxonomy" id="80854"/>
    <lineage>
        <taxon>Bacteria</taxon>
        <taxon>Pseudomonadati</taxon>
        <taxon>Pseudomonadota</taxon>
        <taxon>Gammaproteobacteria</taxon>
        <taxon>Alteromonadales</taxon>
        <taxon>Moritellaceae</taxon>
        <taxon>Moritella</taxon>
    </lineage>
</organism>
<keyword evidence="5" id="KW-0132">Cell division</keyword>
<gene>
    <name evidence="12" type="ORF">MT2528_0561</name>
    <name evidence="13" type="ORF">NVI5450_0552</name>
</gene>
<evidence type="ECO:0000256" key="10">
    <source>
        <dbReference type="ARBA" id="ARBA00026068"/>
    </source>
</evidence>
<dbReference type="GeneID" id="61294293"/>
<keyword evidence="6" id="KW-0175">Coiled coil</keyword>
<protein>
    <recommendedName>
        <fullName evidence="3">Cell division protein ZapA</fullName>
    </recommendedName>
    <alternativeName>
        <fullName evidence="11">Z ring-associated protein ZapA</fullName>
    </alternativeName>
</protein>
<name>A0A090K531_9GAMM</name>
<dbReference type="NCBIfam" id="NF008209">
    <property type="entry name" value="PRK10972.1"/>
    <property type="match status" value="1"/>
</dbReference>
<evidence type="ECO:0000256" key="1">
    <source>
        <dbReference type="ARBA" id="ARBA00004496"/>
    </source>
</evidence>
<dbReference type="RefSeq" id="WP_045109260.1">
    <property type="nucleotide sequence ID" value="NZ_CAWQZC010000056.1"/>
</dbReference>
<dbReference type="STRING" id="80854.MVIS_0842"/>
<dbReference type="KEGG" id="mvs:MVIS_0842"/>
<comment type="subcellular location">
    <subcellularLocation>
        <location evidence="1">Cytoplasm</location>
    </subcellularLocation>
</comment>
<keyword evidence="8" id="KW-0131">Cell cycle</keyword>
<evidence type="ECO:0000256" key="9">
    <source>
        <dbReference type="ARBA" id="ARBA00024910"/>
    </source>
</evidence>
<dbReference type="GO" id="GO:0043093">
    <property type="term" value="P:FtsZ-dependent cytokinesis"/>
    <property type="evidence" value="ECO:0007669"/>
    <property type="project" value="TreeGrafter"/>
</dbReference>
<keyword evidence="14" id="KW-1185">Reference proteome</keyword>
<dbReference type="GO" id="GO:0005829">
    <property type="term" value="C:cytosol"/>
    <property type="evidence" value="ECO:0007669"/>
    <property type="project" value="TreeGrafter"/>
</dbReference>
<dbReference type="Proteomes" id="UP000183794">
    <property type="component" value="Unassembled WGS sequence"/>
</dbReference>
<dbReference type="GO" id="GO:0000917">
    <property type="term" value="P:division septum assembly"/>
    <property type="evidence" value="ECO:0007669"/>
    <property type="project" value="UniProtKB-KW"/>
</dbReference>
<dbReference type="GO" id="GO:0032153">
    <property type="term" value="C:cell division site"/>
    <property type="evidence" value="ECO:0007669"/>
    <property type="project" value="TreeGrafter"/>
</dbReference>